<dbReference type="NCBIfam" id="TIGR00589">
    <property type="entry name" value="ogt"/>
    <property type="match status" value="1"/>
</dbReference>
<feature type="domain" description="Methylguanine DNA methyltransferase ribonuclease-like" evidence="8">
    <location>
        <begin position="4"/>
        <end position="75"/>
    </location>
</feature>
<organism evidence="9 10">
    <name type="scientific">Lacticaseibacillus mingshuiensis</name>
    <dbReference type="NCBI Taxonomy" id="2799574"/>
    <lineage>
        <taxon>Bacteria</taxon>
        <taxon>Bacillati</taxon>
        <taxon>Bacillota</taxon>
        <taxon>Bacilli</taxon>
        <taxon>Lactobacillales</taxon>
        <taxon>Lactobacillaceae</taxon>
        <taxon>Lacticaseibacillus</taxon>
    </lineage>
</organism>
<dbReference type="EMBL" id="JBHTOC010000017">
    <property type="protein sequence ID" value="MFD1430783.1"/>
    <property type="molecule type" value="Genomic_DNA"/>
</dbReference>
<accession>A0ABW4CJT1</accession>
<evidence type="ECO:0000256" key="3">
    <source>
        <dbReference type="ARBA" id="ARBA00022679"/>
    </source>
</evidence>
<dbReference type="CDD" id="cd06445">
    <property type="entry name" value="ATase"/>
    <property type="match status" value="1"/>
</dbReference>
<keyword evidence="5" id="KW-0234">DNA repair</keyword>
<gene>
    <name evidence="9" type="ORF">ACFQ4P_11085</name>
</gene>
<dbReference type="Gene3D" id="3.30.160.70">
    <property type="entry name" value="Methylated DNA-protein cysteine methyltransferase domain"/>
    <property type="match status" value="1"/>
</dbReference>
<dbReference type="GO" id="GO:0032259">
    <property type="term" value="P:methylation"/>
    <property type="evidence" value="ECO:0007669"/>
    <property type="project" value="UniProtKB-KW"/>
</dbReference>
<evidence type="ECO:0000313" key="10">
    <source>
        <dbReference type="Proteomes" id="UP001597196"/>
    </source>
</evidence>
<dbReference type="Pfam" id="PF01035">
    <property type="entry name" value="DNA_binding_1"/>
    <property type="match status" value="1"/>
</dbReference>
<dbReference type="RefSeq" id="WP_125697874.1">
    <property type="nucleotide sequence ID" value="NZ_BOLQ01000020.1"/>
</dbReference>
<evidence type="ECO:0000256" key="2">
    <source>
        <dbReference type="ARBA" id="ARBA00022603"/>
    </source>
</evidence>
<dbReference type="InterPro" id="IPR036631">
    <property type="entry name" value="MGMT_N_sf"/>
</dbReference>
<dbReference type="SUPFAM" id="SSF46767">
    <property type="entry name" value="Methylated DNA-protein cysteine methyltransferase, C-terminal domain"/>
    <property type="match status" value="1"/>
</dbReference>
<dbReference type="EC" id="2.1.1.63" evidence="9"/>
<proteinExistence type="predicted"/>
<dbReference type="InterPro" id="IPR036217">
    <property type="entry name" value="MethylDNA_cys_MeTrfase_DNAb"/>
</dbReference>
<dbReference type="InterPro" id="IPR008332">
    <property type="entry name" value="MethylG_MeTrfase_N"/>
</dbReference>
<dbReference type="Pfam" id="PF02870">
    <property type="entry name" value="Methyltransf_1N"/>
    <property type="match status" value="1"/>
</dbReference>
<keyword evidence="3 9" id="KW-0808">Transferase</keyword>
<sequence length="177" mass="19154">MLFKQMVDSPLGEITLLSDENDLRGLWFTDQQNFGAQYDLQAAETASSEPILAAETWLTGYFAGERPDPTLVPLAPEVTPYRLLVLHELRRIPYGTVVTYQTLAQRVAAATHRLNVSPRAIGGAVGHNPISLLIPCHRVVGATGDLTGYAGGLARKQALLELEGVTLSASRQKVAFA</sequence>
<comment type="caution">
    <text evidence="9">The sequence shown here is derived from an EMBL/GenBank/DDBJ whole genome shotgun (WGS) entry which is preliminary data.</text>
</comment>
<evidence type="ECO:0000259" key="7">
    <source>
        <dbReference type="Pfam" id="PF01035"/>
    </source>
</evidence>
<comment type="catalytic activity">
    <reaction evidence="1">
        <text>a 4-O-methyl-thymidine in DNA + L-cysteinyl-[protein] = a thymidine in DNA + S-methyl-L-cysteinyl-[protein]</text>
        <dbReference type="Rhea" id="RHEA:53428"/>
        <dbReference type="Rhea" id="RHEA-COMP:10131"/>
        <dbReference type="Rhea" id="RHEA-COMP:10132"/>
        <dbReference type="Rhea" id="RHEA-COMP:13555"/>
        <dbReference type="Rhea" id="RHEA-COMP:13556"/>
        <dbReference type="ChEBI" id="CHEBI:29950"/>
        <dbReference type="ChEBI" id="CHEBI:82612"/>
        <dbReference type="ChEBI" id="CHEBI:137386"/>
        <dbReference type="ChEBI" id="CHEBI:137387"/>
        <dbReference type="EC" id="2.1.1.63"/>
    </reaction>
</comment>
<dbReference type="PANTHER" id="PTHR10815">
    <property type="entry name" value="METHYLATED-DNA--PROTEIN-CYSTEINE METHYLTRANSFERASE"/>
    <property type="match status" value="1"/>
</dbReference>
<keyword evidence="2 9" id="KW-0489">Methyltransferase</keyword>
<dbReference type="InterPro" id="IPR001497">
    <property type="entry name" value="MethylDNA_cys_MeTrfase_AS"/>
</dbReference>
<reference evidence="10" key="1">
    <citation type="journal article" date="2019" name="Int. J. Syst. Evol. Microbiol.">
        <title>The Global Catalogue of Microorganisms (GCM) 10K type strain sequencing project: providing services to taxonomists for standard genome sequencing and annotation.</title>
        <authorList>
            <consortium name="The Broad Institute Genomics Platform"/>
            <consortium name="The Broad Institute Genome Sequencing Center for Infectious Disease"/>
            <person name="Wu L."/>
            <person name="Ma J."/>
        </authorList>
    </citation>
    <scope>NUCLEOTIDE SEQUENCE [LARGE SCALE GENOMIC DNA]</scope>
    <source>
        <strain evidence="10">CCM 8980</strain>
    </source>
</reference>
<evidence type="ECO:0000259" key="8">
    <source>
        <dbReference type="Pfam" id="PF02870"/>
    </source>
</evidence>
<evidence type="ECO:0000313" key="9">
    <source>
        <dbReference type="EMBL" id="MFD1430783.1"/>
    </source>
</evidence>
<evidence type="ECO:0000256" key="5">
    <source>
        <dbReference type="ARBA" id="ARBA00023204"/>
    </source>
</evidence>
<dbReference type="GO" id="GO:0003908">
    <property type="term" value="F:methylated-DNA-[protein]-cysteine S-methyltransferase activity"/>
    <property type="evidence" value="ECO:0007669"/>
    <property type="project" value="UniProtKB-EC"/>
</dbReference>
<dbReference type="Gene3D" id="1.10.10.10">
    <property type="entry name" value="Winged helix-like DNA-binding domain superfamily/Winged helix DNA-binding domain"/>
    <property type="match status" value="1"/>
</dbReference>
<dbReference type="PROSITE" id="PS00374">
    <property type="entry name" value="MGMT"/>
    <property type="match status" value="1"/>
</dbReference>
<keyword evidence="4" id="KW-0227">DNA damage</keyword>
<evidence type="ECO:0000256" key="1">
    <source>
        <dbReference type="ARBA" id="ARBA00001286"/>
    </source>
</evidence>
<dbReference type="InterPro" id="IPR036388">
    <property type="entry name" value="WH-like_DNA-bd_sf"/>
</dbReference>
<protein>
    <submittedName>
        <fullName evidence="9">Methylated-DNA--[protein]-cysteine S-methyltransferase</fullName>
        <ecNumber evidence="9">2.1.1.63</ecNumber>
    </submittedName>
</protein>
<dbReference type="SUPFAM" id="SSF53155">
    <property type="entry name" value="Methylated DNA-protein cysteine methyltransferase domain"/>
    <property type="match status" value="1"/>
</dbReference>
<evidence type="ECO:0000256" key="6">
    <source>
        <dbReference type="ARBA" id="ARBA00049348"/>
    </source>
</evidence>
<dbReference type="InterPro" id="IPR014048">
    <property type="entry name" value="MethylDNA_cys_MeTrfase_DNA-bd"/>
</dbReference>
<dbReference type="PANTHER" id="PTHR10815:SF5">
    <property type="entry name" value="METHYLATED-DNA--PROTEIN-CYSTEINE METHYLTRANSFERASE"/>
    <property type="match status" value="1"/>
</dbReference>
<dbReference type="Proteomes" id="UP001597196">
    <property type="component" value="Unassembled WGS sequence"/>
</dbReference>
<name>A0ABW4CJT1_9LACO</name>
<feature type="domain" description="Methylated-DNA-[protein]-cysteine S-methyltransferase DNA binding" evidence="7">
    <location>
        <begin position="84"/>
        <end position="165"/>
    </location>
</feature>
<keyword evidence="10" id="KW-1185">Reference proteome</keyword>
<evidence type="ECO:0000256" key="4">
    <source>
        <dbReference type="ARBA" id="ARBA00022763"/>
    </source>
</evidence>
<comment type="catalytic activity">
    <reaction evidence="6">
        <text>a 6-O-methyl-2'-deoxyguanosine in DNA + L-cysteinyl-[protein] = S-methyl-L-cysteinyl-[protein] + a 2'-deoxyguanosine in DNA</text>
        <dbReference type="Rhea" id="RHEA:24000"/>
        <dbReference type="Rhea" id="RHEA-COMP:10131"/>
        <dbReference type="Rhea" id="RHEA-COMP:10132"/>
        <dbReference type="Rhea" id="RHEA-COMP:11367"/>
        <dbReference type="Rhea" id="RHEA-COMP:11368"/>
        <dbReference type="ChEBI" id="CHEBI:29950"/>
        <dbReference type="ChEBI" id="CHEBI:82612"/>
        <dbReference type="ChEBI" id="CHEBI:85445"/>
        <dbReference type="ChEBI" id="CHEBI:85448"/>
        <dbReference type="EC" id="2.1.1.63"/>
    </reaction>
</comment>